<comment type="caution">
    <text evidence="1">The sequence shown here is derived from an EMBL/GenBank/DDBJ whole genome shotgun (WGS) entry which is preliminary data.</text>
</comment>
<name>A0AAD7HDY1_9AGAR</name>
<protein>
    <recommendedName>
        <fullName evidence="3">F-box domain-containing protein</fullName>
    </recommendedName>
</protein>
<evidence type="ECO:0000313" key="2">
    <source>
        <dbReference type="Proteomes" id="UP001215280"/>
    </source>
</evidence>
<evidence type="ECO:0008006" key="3">
    <source>
        <dbReference type="Google" id="ProtNLM"/>
    </source>
</evidence>
<dbReference type="Gene3D" id="1.20.1280.50">
    <property type="match status" value="1"/>
</dbReference>
<dbReference type="InterPro" id="IPR032675">
    <property type="entry name" value="LRR_dom_sf"/>
</dbReference>
<organism evidence="1 2">
    <name type="scientific">Mycena maculata</name>
    <dbReference type="NCBI Taxonomy" id="230809"/>
    <lineage>
        <taxon>Eukaryota</taxon>
        <taxon>Fungi</taxon>
        <taxon>Dikarya</taxon>
        <taxon>Basidiomycota</taxon>
        <taxon>Agaricomycotina</taxon>
        <taxon>Agaricomycetes</taxon>
        <taxon>Agaricomycetidae</taxon>
        <taxon>Agaricales</taxon>
        <taxon>Marasmiineae</taxon>
        <taxon>Mycenaceae</taxon>
        <taxon>Mycena</taxon>
    </lineage>
</organism>
<proteinExistence type="predicted"/>
<dbReference type="EMBL" id="JARJLG010000310">
    <property type="protein sequence ID" value="KAJ7718123.1"/>
    <property type="molecule type" value="Genomic_DNA"/>
</dbReference>
<dbReference type="Proteomes" id="UP001215280">
    <property type="component" value="Unassembled WGS sequence"/>
</dbReference>
<gene>
    <name evidence="1" type="ORF">DFH07DRAFT_336493</name>
</gene>
<sequence length="517" mass="58326">MPVNRRKQASNMPDIESPFSDFLDTNLGRLPSLQEAKVIRELVQEKTAHLALLNSRVPRRKSGKKTPPKLLAELNVTRRFIKFHRALVAPWRCLPAEILSEIFALSLFSDPIDPETTWNDDRSGTLLVCKICRHWRHIAISTPSLWTILSISLAVSPSRGPLDWVPLWLDRSRSLAIHVQVEWDGSTPASDLNLIASSVVSHIHHIRTLVIDGLDYLNVSSGPIYPRITLPPPQSIEAPFLTTLDASLPPGSDYEWVLAVCQAAPLLTSLDTTQLFLHRMPVSQLTRLHVEETVPINEFLHLLKDAPGLQDVALDLGEPSAGDAIGDIIVAEGLSKLEVTSHHHLGLFFDRVRLPGLTEIEITQIDRWPQENFIAFLSRSSCTLKRLAFAEIDIHELHVLFCLFHKSCETLENLAISHCGPYLRNDAVIQYLTYRQAPFPHTRLQTIELVPLNARDGLLANLAESRILPLPDLPSDVAEPGHLVRLHLSWNMAYFNPDDFRRIRDLETKCEIEWMAD</sequence>
<reference evidence="1" key="1">
    <citation type="submission" date="2023-03" db="EMBL/GenBank/DDBJ databases">
        <title>Massive genome expansion in bonnet fungi (Mycena s.s.) driven by repeated elements and novel gene families across ecological guilds.</title>
        <authorList>
            <consortium name="Lawrence Berkeley National Laboratory"/>
            <person name="Harder C.B."/>
            <person name="Miyauchi S."/>
            <person name="Viragh M."/>
            <person name="Kuo A."/>
            <person name="Thoen E."/>
            <person name="Andreopoulos B."/>
            <person name="Lu D."/>
            <person name="Skrede I."/>
            <person name="Drula E."/>
            <person name="Henrissat B."/>
            <person name="Morin E."/>
            <person name="Kohler A."/>
            <person name="Barry K."/>
            <person name="LaButti K."/>
            <person name="Morin E."/>
            <person name="Salamov A."/>
            <person name="Lipzen A."/>
            <person name="Mereny Z."/>
            <person name="Hegedus B."/>
            <person name="Baldrian P."/>
            <person name="Stursova M."/>
            <person name="Weitz H."/>
            <person name="Taylor A."/>
            <person name="Grigoriev I.V."/>
            <person name="Nagy L.G."/>
            <person name="Martin F."/>
            <person name="Kauserud H."/>
        </authorList>
    </citation>
    <scope>NUCLEOTIDE SEQUENCE</scope>
    <source>
        <strain evidence="1">CBHHK188m</strain>
    </source>
</reference>
<keyword evidence="2" id="KW-1185">Reference proteome</keyword>
<dbReference type="AlphaFoldDB" id="A0AAD7HDY1"/>
<accession>A0AAD7HDY1</accession>
<dbReference type="Gene3D" id="3.80.10.10">
    <property type="entry name" value="Ribonuclease Inhibitor"/>
    <property type="match status" value="1"/>
</dbReference>
<evidence type="ECO:0000313" key="1">
    <source>
        <dbReference type="EMBL" id="KAJ7718123.1"/>
    </source>
</evidence>